<dbReference type="PANTHER" id="PTHR37698:SF1">
    <property type="entry name" value="PHOTOSYNTHETIC NDH SUBUNIT OF SUBCOMPLEX B 1, CHLOROPLASTIC"/>
    <property type="match status" value="1"/>
</dbReference>
<dbReference type="PANTHER" id="PTHR37698">
    <property type="entry name" value="PHOTOSYNTHETIC NDH SUBUNIT OF SUBCOMPLEX B 1, CHLOROPLASTIC"/>
    <property type="match status" value="1"/>
</dbReference>
<reference evidence="1" key="1">
    <citation type="submission" date="2020-06" db="EMBL/GenBank/DDBJ databases">
        <title>WGS assembly of Ceratodon purpureus strain R40.</title>
        <authorList>
            <person name="Carey S.B."/>
            <person name="Jenkins J."/>
            <person name="Shu S."/>
            <person name="Lovell J.T."/>
            <person name="Sreedasyam A."/>
            <person name="Maumus F."/>
            <person name="Tiley G.P."/>
            <person name="Fernandez-Pozo N."/>
            <person name="Barry K."/>
            <person name="Chen C."/>
            <person name="Wang M."/>
            <person name="Lipzen A."/>
            <person name="Daum C."/>
            <person name="Saski C.A."/>
            <person name="Payton A.C."/>
            <person name="Mcbreen J.C."/>
            <person name="Conrad R.E."/>
            <person name="Kollar L.M."/>
            <person name="Olsson S."/>
            <person name="Huttunen S."/>
            <person name="Landis J.B."/>
            <person name="Wickett N.J."/>
            <person name="Johnson M.G."/>
            <person name="Rensing S.A."/>
            <person name="Grimwood J."/>
            <person name="Schmutz J."/>
            <person name="Mcdaniel S.F."/>
        </authorList>
    </citation>
    <scope>NUCLEOTIDE SEQUENCE</scope>
    <source>
        <strain evidence="1">R40</strain>
    </source>
</reference>
<name>A0A8T0H735_CERPU</name>
<dbReference type="AlphaFoldDB" id="A0A8T0H735"/>
<evidence type="ECO:0000313" key="2">
    <source>
        <dbReference type="Proteomes" id="UP000822688"/>
    </source>
</evidence>
<comment type="caution">
    <text evidence="1">The sequence shown here is derived from an EMBL/GenBank/DDBJ whole genome shotgun (WGS) entry which is preliminary data.</text>
</comment>
<proteinExistence type="predicted"/>
<dbReference type="GO" id="GO:0009507">
    <property type="term" value="C:chloroplast"/>
    <property type="evidence" value="ECO:0007669"/>
    <property type="project" value="InterPro"/>
</dbReference>
<gene>
    <name evidence="1" type="ORF">KC19_7G158800</name>
</gene>
<dbReference type="InterPro" id="IPR044983">
    <property type="entry name" value="PNSB1"/>
</dbReference>
<dbReference type="GO" id="GO:0009773">
    <property type="term" value="P:photosynthetic electron transport in photosystem I"/>
    <property type="evidence" value="ECO:0007669"/>
    <property type="project" value="InterPro"/>
</dbReference>
<dbReference type="SUPFAM" id="SSF53756">
    <property type="entry name" value="UDP-Glycosyltransferase/glycogen phosphorylase"/>
    <property type="match status" value="1"/>
</dbReference>
<accession>A0A8T0H735</accession>
<dbReference type="Proteomes" id="UP000822688">
    <property type="component" value="Chromosome 7"/>
</dbReference>
<dbReference type="GO" id="GO:0016757">
    <property type="term" value="F:glycosyltransferase activity"/>
    <property type="evidence" value="ECO:0007669"/>
    <property type="project" value="InterPro"/>
</dbReference>
<organism evidence="1 2">
    <name type="scientific">Ceratodon purpureus</name>
    <name type="common">Fire moss</name>
    <name type="synonym">Dicranum purpureum</name>
    <dbReference type="NCBI Taxonomy" id="3225"/>
    <lineage>
        <taxon>Eukaryota</taxon>
        <taxon>Viridiplantae</taxon>
        <taxon>Streptophyta</taxon>
        <taxon>Embryophyta</taxon>
        <taxon>Bryophyta</taxon>
        <taxon>Bryophytina</taxon>
        <taxon>Bryopsida</taxon>
        <taxon>Dicranidae</taxon>
        <taxon>Pseudoditrichales</taxon>
        <taxon>Ditrichaceae</taxon>
        <taxon>Ceratodon</taxon>
    </lineage>
</organism>
<dbReference type="Gene3D" id="3.40.50.2000">
    <property type="entry name" value="Glycogen Phosphorylase B"/>
    <property type="match status" value="2"/>
</dbReference>
<dbReference type="EMBL" id="CM026428">
    <property type="protein sequence ID" value="KAG0567766.1"/>
    <property type="molecule type" value="Genomic_DNA"/>
</dbReference>
<protein>
    <submittedName>
        <fullName evidence="1">Uncharacterized protein</fullName>
    </submittedName>
</protein>
<keyword evidence="2" id="KW-1185">Reference proteome</keyword>
<sequence>MAAQVALGGASHLYSCSIACVSSSVSSNPSKLQPRAFGSSRNVRLDNASASSSHAVRAKKKMGWFDDPFDYGPDDEEDTMGELMSQGAQGAEDPIPERDEENEFGYLDFPAGFMPEVSALGTLIRNDIRRCLCFISGGVYDNLLFFPVIQLLKNRYPGVKIDVMATPRGKQTYEMNKNVQKAWAQPVDEQFIRPVDFAETVGKIKGDYYDMVVSTKLAGMGHSMFLWLSTVRNKVSYIYPDVNSAGAAKFLDIAVKAPQLELAESGFNMYAEMIEELSQMGTNQPRTELPPLEIAVSKRLKAYVEEKYKEAGVTDGDFLVFHGIECDSSASMTSKGDKDCLLPLSMWAEIAKSTSEKVVFVIPNEKERQKVKEACGEDSHIVFITTPGQLGALISASSGVVTTNTAALQMAIALKKPTVALFSSQEKAKLFMPGYAKDCAVVTSKTNKLSGLDLKATTMALSTIAKEALVAA</sequence>
<dbReference type="Pfam" id="PF01075">
    <property type="entry name" value="Glyco_transf_9"/>
    <property type="match status" value="1"/>
</dbReference>
<evidence type="ECO:0000313" key="1">
    <source>
        <dbReference type="EMBL" id="KAG0567766.1"/>
    </source>
</evidence>
<dbReference type="InterPro" id="IPR002201">
    <property type="entry name" value="Glyco_trans_9"/>
</dbReference>
<dbReference type="GO" id="GO:0010598">
    <property type="term" value="C:NAD(P)H dehydrogenase complex (plastoquinone)"/>
    <property type="evidence" value="ECO:0007669"/>
    <property type="project" value="InterPro"/>
</dbReference>